<keyword evidence="3" id="KW-1185">Reference proteome</keyword>
<reference evidence="2" key="1">
    <citation type="submission" date="2023-01" db="EMBL/GenBank/DDBJ databases">
        <title>Genome assembly of the deep-sea coral Lophelia pertusa.</title>
        <authorList>
            <person name="Herrera S."/>
            <person name="Cordes E."/>
        </authorList>
    </citation>
    <scope>NUCLEOTIDE SEQUENCE</scope>
    <source>
        <strain evidence="2">USNM1676648</strain>
        <tissue evidence="2">Polyp</tissue>
    </source>
</reference>
<evidence type="ECO:0000313" key="2">
    <source>
        <dbReference type="EMBL" id="KAJ7393195.1"/>
    </source>
</evidence>
<dbReference type="OrthoDB" id="10345917at2759"/>
<dbReference type="SUPFAM" id="SSF48452">
    <property type="entry name" value="TPR-like"/>
    <property type="match status" value="1"/>
</dbReference>
<keyword evidence="1" id="KW-0472">Membrane</keyword>
<proteinExistence type="predicted"/>
<keyword evidence="1" id="KW-1133">Transmembrane helix</keyword>
<dbReference type="EMBL" id="MU825398">
    <property type="protein sequence ID" value="KAJ7393195.1"/>
    <property type="molecule type" value="Genomic_DNA"/>
</dbReference>
<dbReference type="Gene3D" id="1.25.40.10">
    <property type="entry name" value="Tetratricopeptide repeat domain"/>
    <property type="match status" value="1"/>
</dbReference>
<dbReference type="Pfam" id="PF13424">
    <property type="entry name" value="TPR_12"/>
    <property type="match status" value="1"/>
</dbReference>
<accession>A0A9X0DAW2</accession>
<protein>
    <submittedName>
        <fullName evidence="2">Uncharacterized protein</fullName>
    </submittedName>
</protein>
<dbReference type="Proteomes" id="UP001163046">
    <property type="component" value="Unassembled WGS sequence"/>
</dbReference>
<evidence type="ECO:0000313" key="3">
    <source>
        <dbReference type="Proteomes" id="UP001163046"/>
    </source>
</evidence>
<dbReference type="AlphaFoldDB" id="A0A9X0DAW2"/>
<keyword evidence="1" id="KW-0812">Transmembrane</keyword>
<dbReference type="InterPro" id="IPR011990">
    <property type="entry name" value="TPR-like_helical_dom_sf"/>
</dbReference>
<gene>
    <name evidence="2" type="ORF">OS493_006163</name>
</gene>
<evidence type="ECO:0000256" key="1">
    <source>
        <dbReference type="SAM" id="Phobius"/>
    </source>
</evidence>
<sequence>MAIMYRDIDHLEEACKLLEKLETAFLLVHGRKSSVYGSLLYEIGSFKLGTGKASEAEIKLKQAEEIFIHYFGGDHHMVASCKSLLGTCALLKGDTREASTRLHEALTLFKKMNRRHPEVAEILLKFALLYSEEENFHGAKTTLEEALDMFVSACGEVSPKTASAYFQAAAILQKANEFRALAVDKARKPSTSLFLLECEVTIQMSWLAVVYLVCCITPWVRVKKQKNSLSKYNNKDPYMMSLARMPRLLSLKMPICSFKSRRMVVKEDVPILVLNFFLWLI</sequence>
<comment type="caution">
    <text evidence="2">The sequence shown here is derived from an EMBL/GenBank/DDBJ whole genome shotgun (WGS) entry which is preliminary data.</text>
</comment>
<feature type="transmembrane region" description="Helical" evidence="1">
    <location>
        <begin position="204"/>
        <end position="222"/>
    </location>
</feature>
<organism evidence="2 3">
    <name type="scientific">Desmophyllum pertusum</name>
    <dbReference type="NCBI Taxonomy" id="174260"/>
    <lineage>
        <taxon>Eukaryota</taxon>
        <taxon>Metazoa</taxon>
        <taxon>Cnidaria</taxon>
        <taxon>Anthozoa</taxon>
        <taxon>Hexacorallia</taxon>
        <taxon>Scleractinia</taxon>
        <taxon>Caryophylliina</taxon>
        <taxon>Caryophylliidae</taxon>
        <taxon>Desmophyllum</taxon>
    </lineage>
</organism>
<name>A0A9X0DAW2_9CNID</name>